<dbReference type="InterPro" id="IPR013525">
    <property type="entry name" value="ABC2_TM"/>
</dbReference>
<dbReference type="Pfam" id="PF12698">
    <property type="entry name" value="ABC2_membrane_3"/>
    <property type="match status" value="1"/>
</dbReference>
<feature type="transmembrane region" description="Helical" evidence="6">
    <location>
        <begin position="641"/>
        <end position="665"/>
    </location>
</feature>
<evidence type="ECO:0000256" key="6">
    <source>
        <dbReference type="SAM" id="Phobius"/>
    </source>
</evidence>
<keyword evidence="2 6" id="KW-0812">Transmembrane</keyword>
<gene>
    <name evidence="8" type="ORF">SAMN02745136_02980</name>
</gene>
<evidence type="ECO:0000256" key="2">
    <source>
        <dbReference type="ARBA" id="ARBA00022692"/>
    </source>
</evidence>
<evidence type="ECO:0000313" key="9">
    <source>
        <dbReference type="Proteomes" id="UP000184386"/>
    </source>
</evidence>
<feature type="transmembrane region" description="Helical" evidence="6">
    <location>
        <begin position="600"/>
        <end position="620"/>
    </location>
</feature>
<feature type="transmembrane region" description="Helical" evidence="6">
    <location>
        <begin position="728"/>
        <end position="748"/>
    </location>
</feature>
<keyword evidence="3 6" id="KW-1133">Transmembrane helix</keyword>
<feature type="transmembrane region" description="Helical" evidence="6">
    <location>
        <begin position="250"/>
        <end position="271"/>
    </location>
</feature>
<dbReference type="GO" id="GO:0140359">
    <property type="term" value="F:ABC-type transporter activity"/>
    <property type="evidence" value="ECO:0007669"/>
    <property type="project" value="InterPro"/>
</dbReference>
<feature type="domain" description="ABC-2 type transporter transmembrane" evidence="7">
    <location>
        <begin position="20"/>
        <end position="417"/>
    </location>
</feature>
<feature type="transmembrane region" description="Helical" evidence="6">
    <location>
        <begin position="773"/>
        <end position="798"/>
    </location>
</feature>
<feature type="transmembrane region" description="Helical" evidence="6">
    <location>
        <begin position="209"/>
        <end position="229"/>
    </location>
</feature>
<evidence type="ECO:0000256" key="5">
    <source>
        <dbReference type="SAM" id="Coils"/>
    </source>
</evidence>
<evidence type="ECO:0000256" key="3">
    <source>
        <dbReference type="ARBA" id="ARBA00022989"/>
    </source>
</evidence>
<feature type="transmembrane region" description="Helical" evidence="6">
    <location>
        <begin position="460"/>
        <end position="479"/>
    </location>
</feature>
<protein>
    <recommendedName>
        <fullName evidence="7">ABC-2 type transporter transmembrane domain-containing protein</fullName>
    </recommendedName>
</protein>
<dbReference type="AlphaFoldDB" id="A0A1M6U3V0"/>
<proteinExistence type="predicted"/>
<sequence length="804" mass="92800">MIMMQLIKYEFNKLIHKKVIFFLLFLLLGLNIFLFLQAQKEVVFHNTTEYQSLLTKYSGMEPKQALSELKEIQNDYSILSRILYNRSIGVTEAVTQNDIQILLDDYPVPIAYKAFTQRYSYHIKKEAEFQTAYAAINELIEQLNTISSYPQFIGSMEKKAQSMESVSIFAKKDTFAYRNIQKTVLDFNDLKQLSLELGQEEGIIAVSRFAFTDYFLLLFILILSVFLFAEERENGLLTILKSTTNGRLKLAGSKLLVLLLSTLFLFVIFYGGNLFSAKDRFGFGDTGRFIQSMASFRDAEMPLTVSHYLIVLFLLKLFALLLFAVITTLLFTLFSNTKLAFLINGGILACSYLAYSFIYPTSYLNPLKYLNIFSFLDSYQMIAYYNNLNLFGYPVSRLSSSISLIGSLIILCILTYLWIFSKSGSKNSSLNPALFKRKGGNHLSNGSVHLWNHELFKILFSNKGLLLLLLAFLLGLQYLDRSELFYTDAQYYYEYYARQLSGKLDESKNSFLENEQQRFDHLSVNINLLLEQYNNHEISKEDYRNKSLELSEFAKFYPGFQTAKQQYESLSGLQEQKDISLHFISTIPSSYIFEDSNRDLLLGLLYSVLLILCLCNLFCIEYKNGMINLIRSTKNGRGKLFFKKSFIAYAIAALLMLFIYIPIYITLAGRYHFTDWTAPIQSIQIFSDFPFKISIIQFIVLIMMIQLTTAFAMVSTLLLLAQLLKKQTLTILTGVLTLSVPMIFRYIVPKLVERYSFADGFNMYRHFSEQNSFLYVCLYVAALIIIIVLTETVAYRIFCNRNLR</sequence>
<keyword evidence="4 6" id="KW-0472">Membrane</keyword>
<keyword evidence="5" id="KW-0175">Coiled coil</keyword>
<dbReference type="EMBL" id="FRAC01000014">
    <property type="protein sequence ID" value="SHK63850.1"/>
    <property type="molecule type" value="Genomic_DNA"/>
</dbReference>
<feature type="transmembrane region" description="Helical" evidence="6">
    <location>
        <begin position="339"/>
        <end position="358"/>
    </location>
</feature>
<evidence type="ECO:0000313" key="8">
    <source>
        <dbReference type="EMBL" id="SHK63850.1"/>
    </source>
</evidence>
<name>A0A1M6U3V0_9FIRM</name>
<dbReference type="STRING" id="1121322.SAMN02745136_02980"/>
<dbReference type="GO" id="GO:0005886">
    <property type="term" value="C:plasma membrane"/>
    <property type="evidence" value="ECO:0007669"/>
    <property type="project" value="UniProtKB-SubCell"/>
</dbReference>
<accession>A0A1M6U3V0</accession>
<dbReference type="PANTHER" id="PTHR37305:SF1">
    <property type="entry name" value="MEMBRANE PROTEIN"/>
    <property type="match status" value="1"/>
</dbReference>
<feature type="transmembrane region" description="Helical" evidence="6">
    <location>
        <begin position="695"/>
        <end position="721"/>
    </location>
</feature>
<keyword evidence="9" id="KW-1185">Reference proteome</keyword>
<evidence type="ECO:0000256" key="1">
    <source>
        <dbReference type="ARBA" id="ARBA00004141"/>
    </source>
</evidence>
<feature type="transmembrane region" description="Helical" evidence="6">
    <location>
        <begin position="308"/>
        <end position="332"/>
    </location>
</feature>
<reference evidence="8 9" key="1">
    <citation type="submission" date="2016-11" db="EMBL/GenBank/DDBJ databases">
        <authorList>
            <person name="Jaros S."/>
            <person name="Januszkiewicz K."/>
            <person name="Wedrychowicz H."/>
        </authorList>
    </citation>
    <scope>NUCLEOTIDE SEQUENCE [LARGE SCALE GENOMIC DNA]</scope>
    <source>
        <strain evidence="8 9">DSM 15929</strain>
    </source>
</reference>
<evidence type="ECO:0000259" key="7">
    <source>
        <dbReference type="Pfam" id="PF12698"/>
    </source>
</evidence>
<organism evidence="8 9">
    <name type="scientific">Anaerocolumna jejuensis DSM 15929</name>
    <dbReference type="NCBI Taxonomy" id="1121322"/>
    <lineage>
        <taxon>Bacteria</taxon>
        <taxon>Bacillati</taxon>
        <taxon>Bacillota</taxon>
        <taxon>Clostridia</taxon>
        <taxon>Lachnospirales</taxon>
        <taxon>Lachnospiraceae</taxon>
        <taxon>Anaerocolumna</taxon>
    </lineage>
</organism>
<dbReference type="OrthoDB" id="2067239at2"/>
<evidence type="ECO:0000256" key="4">
    <source>
        <dbReference type="ARBA" id="ARBA00023136"/>
    </source>
</evidence>
<feature type="transmembrane region" description="Helical" evidence="6">
    <location>
        <begin position="398"/>
        <end position="419"/>
    </location>
</feature>
<dbReference type="PANTHER" id="PTHR37305">
    <property type="entry name" value="INTEGRAL MEMBRANE PROTEIN-RELATED"/>
    <property type="match status" value="1"/>
</dbReference>
<dbReference type="Proteomes" id="UP000184386">
    <property type="component" value="Unassembled WGS sequence"/>
</dbReference>
<feature type="coiled-coil region" evidence="5">
    <location>
        <begin position="512"/>
        <end position="546"/>
    </location>
</feature>
<comment type="subcellular location">
    <subcellularLocation>
        <location evidence="1">Membrane</location>
        <topology evidence="1">Multi-pass membrane protein</topology>
    </subcellularLocation>
</comment>